<dbReference type="EMBL" id="CAJNOU010000100">
    <property type="protein sequence ID" value="CAF0864524.1"/>
    <property type="molecule type" value="Genomic_DNA"/>
</dbReference>
<evidence type="ECO:0000313" key="12">
    <source>
        <dbReference type="EMBL" id="CAF0864524.1"/>
    </source>
</evidence>
<dbReference type="InterPro" id="IPR019786">
    <property type="entry name" value="Zinc_finger_PHD-type_CS"/>
</dbReference>
<dbReference type="GO" id="GO:0005737">
    <property type="term" value="C:cytoplasm"/>
    <property type="evidence" value="ECO:0007669"/>
    <property type="project" value="TreeGrafter"/>
</dbReference>
<dbReference type="CDD" id="cd20160">
    <property type="entry name" value="PWWP_PRKCBP1"/>
    <property type="match status" value="1"/>
</dbReference>
<evidence type="ECO:0000256" key="6">
    <source>
        <dbReference type="PROSITE-ProRule" id="PRU00035"/>
    </source>
</evidence>
<dbReference type="SMART" id="SM00249">
    <property type="entry name" value="PHD"/>
    <property type="match status" value="1"/>
</dbReference>
<evidence type="ECO:0000256" key="3">
    <source>
        <dbReference type="ARBA" id="ARBA00022833"/>
    </source>
</evidence>
<dbReference type="PROSITE" id="PS50016">
    <property type="entry name" value="ZF_PHD_2"/>
    <property type="match status" value="1"/>
</dbReference>
<dbReference type="GO" id="GO:0003714">
    <property type="term" value="F:transcription corepressor activity"/>
    <property type="evidence" value="ECO:0007669"/>
    <property type="project" value="TreeGrafter"/>
</dbReference>
<name>A0A813WWV9_9BILA</name>
<feature type="domain" description="PHD-type" evidence="10">
    <location>
        <begin position="24"/>
        <end position="69"/>
    </location>
</feature>
<keyword evidence="4" id="KW-0007">Acetylation</keyword>
<keyword evidence="3" id="KW-0862">Zinc</keyword>
<dbReference type="Gene3D" id="1.20.920.10">
    <property type="entry name" value="Bromodomain-like"/>
    <property type="match status" value="1"/>
</dbReference>
<dbReference type="SUPFAM" id="SSF47370">
    <property type="entry name" value="Bromodomain"/>
    <property type="match status" value="1"/>
</dbReference>
<dbReference type="InterPro" id="IPR001487">
    <property type="entry name" value="Bromodomain"/>
</dbReference>
<accession>A0A813WWV9</accession>
<dbReference type="PROSITE" id="PS01359">
    <property type="entry name" value="ZF_PHD_1"/>
    <property type="match status" value="1"/>
</dbReference>
<dbReference type="Pfam" id="PF00855">
    <property type="entry name" value="PWWP"/>
    <property type="match status" value="1"/>
</dbReference>
<dbReference type="AlphaFoldDB" id="A0A813WWV9"/>
<evidence type="ECO:0000259" key="11">
    <source>
        <dbReference type="PROSITE" id="PS50812"/>
    </source>
</evidence>
<feature type="domain" description="Bromo" evidence="9">
    <location>
        <begin position="102"/>
        <end position="172"/>
    </location>
</feature>
<evidence type="ECO:0000259" key="9">
    <source>
        <dbReference type="PROSITE" id="PS50014"/>
    </source>
</evidence>
<dbReference type="InterPro" id="IPR011011">
    <property type="entry name" value="Znf_FYVE_PHD"/>
</dbReference>
<dbReference type="SUPFAM" id="SSF57903">
    <property type="entry name" value="FYVE/PHD zinc finger"/>
    <property type="match status" value="1"/>
</dbReference>
<evidence type="ECO:0000256" key="5">
    <source>
        <dbReference type="ARBA" id="ARBA00023117"/>
    </source>
</evidence>
<dbReference type="InterPro" id="IPR036427">
    <property type="entry name" value="Bromodomain-like_sf"/>
</dbReference>
<feature type="region of interest" description="Disordered" evidence="8">
    <location>
        <begin position="340"/>
        <end position="383"/>
    </location>
</feature>
<evidence type="ECO:0000313" key="13">
    <source>
        <dbReference type="Proteomes" id="UP000663889"/>
    </source>
</evidence>
<dbReference type="Gene3D" id="2.30.30.140">
    <property type="match status" value="1"/>
</dbReference>
<dbReference type="InterPro" id="IPR019787">
    <property type="entry name" value="Znf_PHD-finger"/>
</dbReference>
<dbReference type="CDD" id="cd15538">
    <property type="entry name" value="PHD_PRKCBP1"/>
    <property type="match status" value="1"/>
</dbReference>
<keyword evidence="5 6" id="KW-0103">Bromodomain</keyword>
<dbReference type="GO" id="GO:0005634">
    <property type="term" value="C:nucleus"/>
    <property type="evidence" value="ECO:0007669"/>
    <property type="project" value="TreeGrafter"/>
</dbReference>
<dbReference type="InterPro" id="IPR018359">
    <property type="entry name" value="Bromodomain_CS"/>
</dbReference>
<proteinExistence type="predicted"/>
<organism evidence="12 13">
    <name type="scientific">Rotaria sordida</name>
    <dbReference type="NCBI Taxonomy" id="392033"/>
    <lineage>
        <taxon>Eukaryota</taxon>
        <taxon>Metazoa</taxon>
        <taxon>Spiralia</taxon>
        <taxon>Gnathifera</taxon>
        <taxon>Rotifera</taxon>
        <taxon>Eurotatoria</taxon>
        <taxon>Bdelloidea</taxon>
        <taxon>Philodinida</taxon>
        <taxon>Philodinidae</taxon>
        <taxon>Rotaria</taxon>
    </lineage>
</organism>
<dbReference type="GO" id="GO:0008270">
    <property type="term" value="F:zinc ion binding"/>
    <property type="evidence" value="ECO:0007669"/>
    <property type="project" value="UniProtKB-KW"/>
</dbReference>
<dbReference type="Proteomes" id="UP000663889">
    <property type="component" value="Unassembled WGS sequence"/>
</dbReference>
<dbReference type="PANTHER" id="PTHR46453:SF5">
    <property type="entry name" value="PROTEIN KINASE C-BINDING PROTEIN 1 ISOFORM X1"/>
    <property type="match status" value="1"/>
</dbReference>
<dbReference type="PROSITE" id="PS50014">
    <property type="entry name" value="BROMODOMAIN_2"/>
    <property type="match status" value="1"/>
</dbReference>
<evidence type="ECO:0000256" key="1">
    <source>
        <dbReference type="ARBA" id="ARBA00022723"/>
    </source>
</evidence>
<keyword evidence="1" id="KW-0479">Metal-binding</keyword>
<dbReference type="Gene3D" id="3.30.40.10">
    <property type="entry name" value="Zinc/RING finger domain, C3HC4 (zinc finger)"/>
    <property type="match status" value="1"/>
</dbReference>
<evidence type="ECO:0000256" key="4">
    <source>
        <dbReference type="ARBA" id="ARBA00022990"/>
    </source>
</evidence>
<sequence>MDLPNNNTSCVKLKKTTDENNHHDIYCFECHHVGDVIRCDSCPRVYHLKCLNLTVLPERNWTCPECEITQSSFYIINQSIPLQHHSINEFHRMLKYALGRLQLHPQSKHFIRSIDYKQMPEYLDYIIHPMDLEIIEKNINLKKYRSTEAFISDIKWIVHNSIIYHENQSKLTSIARTFLKIARHEMTEIELCSECYLRSTQSITTDWFTKPCAIPHTLCWAKMKSYQPWPAKVLRIVNDEVDVRFFGQHDRAWIPLNNCFVLSKEYPGSEKKKSNINFEKSLIELQIHIDQLKKLYGHFTYAPPQTLLNKTKPFKFVSIIDDSILPSYITVTNSNQTFHSSIKHSKQQRYSTQNSSSESNKKKSVKRSNENSYDNQQLVKRQRVSSKHIDENLFSKEGHELQSTLNVFDILNQTKNDNEISSIPFKFRSISPTDNKLRIQALLRKYIKCKSPTINLITSDVRSSMNALLDSVETYESISDIHTNVNILPVKNQMLEQPYLPEEYMRIKKPRKSNLQHYIIPKNTNSNFITCSSLDESLSSSLPFVPLRPLSVSPSNVNSFESIPSEIHDNSITTQQKQSLTRTTSVEILNMKSEPIDQDEHQITQSSISLPTIMPDFHCTSQIATTIIPKNIYSSTLSIIPSTQQSKNPTHRRLESSIDSLTSSNSFLMNSPLQKQSINTRQSHHISNTLPISNQDSIRKTFQILLIPQYTNQVLLDDHQIRDEIQMIINSFNDQFQQLLVDLTSKIELSLQTTRMKYEKNLEETRRSYRISLNELHTITTEQIQEIHNSLELQYWKRLSEMRNRYESKLRYE</sequence>
<keyword evidence="2 7" id="KW-0863">Zinc-finger</keyword>
<evidence type="ECO:0000256" key="8">
    <source>
        <dbReference type="SAM" id="MobiDB-lite"/>
    </source>
</evidence>
<dbReference type="InterPro" id="IPR059153">
    <property type="entry name" value="NSD_PHD-1st"/>
</dbReference>
<dbReference type="InterPro" id="IPR001965">
    <property type="entry name" value="Znf_PHD"/>
</dbReference>
<dbReference type="PROSITE" id="PS00633">
    <property type="entry name" value="BROMODOMAIN_1"/>
    <property type="match status" value="1"/>
</dbReference>
<dbReference type="PRINTS" id="PR00503">
    <property type="entry name" value="BROMODOMAIN"/>
</dbReference>
<evidence type="ECO:0000259" key="10">
    <source>
        <dbReference type="PROSITE" id="PS50016"/>
    </source>
</evidence>
<dbReference type="InterPro" id="IPR000313">
    <property type="entry name" value="PWWP_dom"/>
</dbReference>
<gene>
    <name evidence="12" type="ORF">SEV965_LOCUS3793</name>
</gene>
<evidence type="ECO:0000256" key="2">
    <source>
        <dbReference type="ARBA" id="ARBA00022771"/>
    </source>
</evidence>
<feature type="domain" description="PWWP" evidence="11">
    <location>
        <begin position="215"/>
        <end position="265"/>
    </location>
</feature>
<protein>
    <recommendedName>
        <fullName evidence="14">Protein kinase C-binding protein 1</fullName>
    </recommendedName>
</protein>
<dbReference type="SMART" id="SM00297">
    <property type="entry name" value="BROMO"/>
    <property type="match status" value="1"/>
</dbReference>
<dbReference type="Pfam" id="PF23011">
    <property type="entry name" value="PHD-1st_NSD"/>
    <property type="match status" value="1"/>
</dbReference>
<comment type="caution">
    <text evidence="12">The sequence shown here is derived from an EMBL/GenBank/DDBJ whole genome shotgun (WGS) entry which is preliminary data.</text>
</comment>
<dbReference type="PANTHER" id="PTHR46453">
    <property type="entry name" value="PROTEIN KINASE C-BINDING PROTEIN 1"/>
    <property type="match status" value="1"/>
</dbReference>
<dbReference type="PROSITE" id="PS50812">
    <property type="entry name" value="PWWP"/>
    <property type="match status" value="1"/>
</dbReference>
<evidence type="ECO:0008006" key="14">
    <source>
        <dbReference type="Google" id="ProtNLM"/>
    </source>
</evidence>
<reference evidence="12" key="1">
    <citation type="submission" date="2021-02" db="EMBL/GenBank/DDBJ databases">
        <authorList>
            <person name="Nowell W R."/>
        </authorList>
    </citation>
    <scope>NUCLEOTIDE SEQUENCE</scope>
</reference>
<dbReference type="InterPro" id="IPR013083">
    <property type="entry name" value="Znf_RING/FYVE/PHD"/>
</dbReference>
<dbReference type="SMART" id="SM00293">
    <property type="entry name" value="PWWP"/>
    <property type="match status" value="1"/>
</dbReference>
<dbReference type="InterPro" id="IPR044075">
    <property type="entry name" value="PRKCBP1_PHD"/>
</dbReference>
<dbReference type="Pfam" id="PF00439">
    <property type="entry name" value="Bromodomain"/>
    <property type="match status" value="1"/>
</dbReference>
<dbReference type="SUPFAM" id="SSF63748">
    <property type="entry name" value="Tudor/PWWP/MBT"/>
    <property type="match status" value="1"/>
</dbReference>
<evidence type="ECO:0000256" key="7">
    <source>
        <dbReference type="PROSITE-ProRule" id="PRU00146"/>
    </source>
</evidence>